<dbReference type="OrthoDB" id="2963168at2759"/>
<dbReference type="GeneID" id="93575001"/>
<gene>
    <name evidence="1" type="ORF">ASPBRDRAFT_284941</name>
</gene>
<organism evidence="1 2">
    <name type="scientific">Aspergillus brasiliensis (strain CBS 101740 / IMI 381727 / IBT 21946)</name>
    <dbReference type="NCBI Taxonomy" id="767769"/>
    <lineage>
        <taxon>Eukaryota</taxon>
        <taxon>Fungi</taxon>
        <taxon>Dikarya</taxon>
        <taxon>Ascomycota</taxon>
        <taxon>Pezizomycotina</taxon>
        <taxon>Eurotiomycetes</taxon>
        <taxon>Eurotiomycetidae</taxon>
        <taxon>Eurotiales</taxon>
        <taxon>Aspergillaceae</taxon>
        <taxon>Aspergillus</taxon>
        <taxon>Aspergillus subgen. Circumdati</taxon>
    </lineage>
</organism>
<dbReference type="AlphaFoldDB" id="A0A1L9UDC3"/>
<evidence type="ECO:0008006" key="3">
    <source>
        <dbReference type="Google" id="ProtNLM"/>
    </source>
</evidence>
<dbReference type="EMBL" id="KV878688">
    <property type="protein sequence ID" value="OJJ69671.1"/>
    <property type="molecule type" value="Genomic_DNA"/>
</dbReference>
<dbReference type="InterPro" id="IPR043129">
    <property type="entry name" value="ATPase_NBD"/>
</dbReference>
<accession>A0A1L9UDC3</accession>
<dbReference type="OMA" id="MAHICAQ"/>
<sequence>MDDQPRLVVGVDFGVTKSVVTYYYPNHRVIKEWCPNAHNSIIPSRVSYDPHTRRLLGWGHNVSRKDDHLVLLKLQVAGTPSAQPAVDQGMFGNAKVPGAGRNRIPPLHAIRDFLQALGNEFRNDKNVLRKIGLDRFPPTNWHFAMPDCWTFDGERMMRDAIAAAGFGTGLDQVFYTSEAKAAAIRVASHLVERRWGQVGDSVLVCDLGGATCDYTAFRVARMPNQLHQVLFHPLNAKSMMKHASHMVETSLIGHIRTVLHLPCKTGQPAAVSWDGAIEAKHGFSGHEEPVVDLPFTQQYKNQSRFTPFIQFNEQTNAFTFSRDSLVKAFDPVVGSITRAIMDHIPSWNVTKVVLVGGFSNSAYLRKEVERRLADIDAAERPKLDYLEGNDAITAVSYGLTLRGSMVSEHVEYQSEWGYELAVPIVEMLATGLSPPRKHVFRAIDSGQKERYRGEVHFWLAVEAEQRVQSILIRRFTKTPNRVQVIGEIEPCIPDNARRGVYRPPGAEEISWYECLASWTIYGDVRERMEWKLTIRTDNTWMEAGTADHLVTDMSPWH</sequence>
<keyword evidence="2" id="KW-1185">Reference proteome</keyword>
<proteinExistence type="predicted"/>
<dbReference type="PANTHER" id="PTHR42749">
    <property type="entry name" value="CELL SHAPE-DETERMINING PROTEIN MREB"/>
    <property type="match status" value="1"/>
</dbReference>
<protein>
    <recommendedName>
        <fullName evidence="3">Actin-like ATPase domain-containing protein</fullName>
    </recommendedName>
</protein>
<dbReference type="Gene3D" id="3.90.640.10">
    <property type="entry name" value="Actin, Chain A, domain 4"/>
    <property type="match status" value="1"/>
</dbReference>
<evidence type="ECO:0000313" key="2">
    <source>
        <dbReference type="Proteomes" id="UP000184499"/>
    </source>
</evidence>
<dbReference type="VEuPathDB" id="FungiDB:ASPBRDRAFT_284941"/>
<evidence type="ECO:0000313" key="1">
    <source>
        <dbReference type="EMBL" id="OJJ69671.1"/>
    </source>
</evidence>
<dbReference type="CDD" id="cd10170">
    <property type="entry name" value="ASKHA_NBD_HSP70"/>
    <property type="match status" value="1"/>
</dbReference>
<name>A0A1L9UDC3_ASPBC</name>
<dbReference type="PANTHER" id="PTHR42749:SF1">
    <property type="entry name" value="CELL SHAPE-DETERMINING PROTEIN MREB"/>
    <property type="match status" value="1"/>
</dbReference>
<reference evidence="2" key="1">
    <citation type="journal article" date="2017" name="Genome Biol.">
        <title>Comparative genomics reveals high biological diversity and specific adaptations in the industrially and medically important fungal genus Aspergillus.</title>
        <authorList>
            <person name="de Vries R.P."/>
            <person name="Riley R."/>
            <person name="Wiebenga A."/>
            <person name="Aguilar-Osorio G."/>
            <person name="Amillis S."/>
            <person name="Uchima C.A."/>
            <person name="Anderluh G."/>
            <person name="Asadollahi M."/>
            <person name="Askin M."/>
            <person name="Barry K."/>
            <person name="Battaglia E."/>
            <person name="Bayram O."/>
            <person name="Benocci T."/>
            <person name="Braus-Stromeyer S.A."/>
            <person name="Caldana C."/>
            <person name="Canovas D."/>
            <person name="Cerqueira G.C."/>
            <person name="Chen F."/>
            <person name="Chen W."/>
            <person name="Choi C."/>
            <person name="Clum A."/>
            <person name="Dos Santos R.A."/>
            <person name="Damasio A.R."/>
            <person name="Diallinas G."/>
            <person name="Emri T."/>
            <person name="Fekete E."/>
            <person name="Flipphi M."/>
            <person name="Freyberg S."/>
            <person name="Gallo A."/>
            <person name="Gournas C."/>
            <person name="Habgood R."/>
            <person name="Hainaut M."/>
            <person name="Harispe M.L."/>
            <person name="Henrissat B."/>
            <person name="Hilden K.S."/>
            <person name="Hope R."/>
            <person name="Hossain A."/>
            <person name="Karabika E."/>
            <person name="Karaffa L."/>
            <person name="Karanyi Z."/>
            <person name="Krasevec N."/>
            <person name="Kuo A."/>
            <person name="Kusch H."/>
            <person name="LaButti K."/>
            <person name="Lagendijk E.L."/>
            <person name="Lapidus A."/>
            <person name="Levasseur A."/>
            <person name="Lindquist E."/>
            <person name="Lipzen A."/>
            <person name="Logrieco A.F."/>
            <person name="MacCabe A."/>
            <person name="Maekelae M.R."/>
            <person name="Malavazi I."/>
            <person name="Melin P."/>
            <person name="Meyer V."/>
            <person name="Mielnichuk N."/>
            <person name="Miskei M."/>
            <person name="Molnar A.P."/>
            <person name="Mule G."/>
            <person name="Ngan C.Y."/>
            <person name="Orejas M."/>
            <person name="Orosz E."/>
            <person name="Ouedraogo J.P."/>
            <person name="Overkamp K.M."/>
            <person name="Park H.-S."/>
            <person name="Perrone G."/>
            <person name="Piumi F."/>
            <person name="Punt P.J."/>
            <person name="Ram A.F."/>
            <person name="Ramon A."/>
            <person name="Rauscher S."/>
            <person name="Record E."/>
            <person name="Riano-Pachon D.M."/>
            <person name="Robert V."/>
            <person name="Roehrig J."/>
            <person name="Ruller R."/>
            <person name="Salamov A."/>
            <person name="Salih N.S."/>
            <person name="Samson R.A."/>
            <person name="Sandor E."/>
            <person name="Sanguinetti M."/>
            <person name="Schuetze T."/>
            <person name="Sepcic K."/>
            <person name="Shelest E."/>
            <person name="Sherlock G."/>
            <person name="Sophianopoulou V."/>
            <person name="Squina F.M."/>
            <person name="Sun H."/>
            <person name="Susca A."/>
            <person name="Todd R.B."/>
            <person name="Tsang A."/>
            <person name="Unkles S.E."/>
            <person name="van de Wiele N."/>
            <person name="van Rossen-Uffink D."/>
            <person name="Oliveira J.V."/>
            <person name="Vesth T.C."/>
            <person name="Visser J."/>
            <person name="Yu J.-H."/>
            <person name="Zhou M."/>
            <person name="Andersen M.R."/>
            <person name="Archer D.B."/>
            <person name="Baker S.E."/>
            <person name="Benoit I."/>
            <person name="Brakhage A.A."/>
            <person name="Braus G.H."/>
            <person name="Fischer R."/>
            <person name="Frisvad J.C."/>
            <person name="Goldman G.H."/>
            <person name="Houbraken J."/>
            <person name="Oakley B."/>
            <person name="Pocsi I."/>
            <person name="Scazzocchio C."/>
            <person name="Seiboth B."/>
            <person name="vanKuyk P.A."/>
            <person name="Wortman J."/>
            <person name="Dyer P.S."/>
            <person name="Grigoriev I.V."/>
        </authorList>
    </citation>
    <scope>NUCLEOTIDE SEQUENCE [LARGE SCALE GENOMIC DNA]</scope>
    <source>
        <strain evidence="2">CBS 101740 / IMI 381727 / IBT 21946</strain>
    </source>
</reference>
<dbReference type="Gene3D" id="3.30.420.40">
    <property type="match status" value="2"/>
</dbReference>
<dbReference type="RefSeq" id="XP_067476920.1">
    <property type="nucleotide sequence ID" value="XM_067622513.1"/>
</dbReference>
<dbReference type="STRING" id="767769.A0A1L9UDC3"/>
<dbReference type="Proteomes" id="UP000184499">
    <property type="component" value="Unassembled WGS sequence"/>
</dbReference>
<dbReference type="SUPFAM" id="SSF53067">
    <property type="entry name" value="Actin-like ATPase domain"/>
    <property type="match status" value="2"/>
</dbReference>